<name>A0A2N7X8U5_9BURK</name>
<accession>A0A2N7X8U5</accession>
<dbReference type="Gene3D" id="1.10.357.10">
    <property type="entry name" value="Tetracycline Repressor, domain 2"/>
    <property type="match status" value="1"/>
</dbReference>
<sequence length="228" mass="26063">MPTTTVDGLSEVPVAGKLPQRAKRTRDPIATQAKIIAAAKAEFAKVGLGGARIESIAEKAGVNKRMIYEYFKGKEELFTTVLEEAWTDIRTEEQKLALDHLPPVEAIRTLITFTWEYYLKNPEFMSLVNSENLHRARHIKKSRRFRELHRGFIDMLQRILDRGVASGDFRPGVDASQLHLTLAAIGYYYLTNRFTGEVIFGFDFVSKEALQKRLEFNIDTVFSLLRPR</sequence>
<dbReference type="Pfam" id="PF00440">
    <property type="entry name" value="TetR_N"/>
    <property type="match status" value="1"/>
</dbReference>
<dbReference type="InterPro" id="IPR041474">
    <property type="entry name" value="NicS_C"/>
</dbReference>
<dbReference type="SUPFAM" id="SSF48498">
    <property type="entry name" value="Tetracyclin repressor-like, C-terminal domain"/>
    <property type="match status" value="1"/>
</dbReference>
<comment type="caution">
    <text evidence="4">The sequence shown here is derived from an EMBL/GenBank/DDBJ whole genome shotgun (WGS) entry which is preliminary data.</text>
</comment>
<organism evidence="4 5">
    <name type="scientific">Trinickia symbiotica</name>
    <dbReference type="NCBI Taxonomy" id="863227"/>
    <lineage>
        <taxon>Bacteria</taxon>
        <taxon>Pseudomonadati</taxon>
        <taxon>Pseudomonadota</taxon>
        <taxon>Betaproteobacteria</taxon>
        <taxon>Burkholderiales</taxon>
        <taxon>Burkholderiaceae</taxon>
        <taxon>Trinickia</taxon>
    </lineage>
</organism>
<feature type="domain" description="HTH tetR-type" evidence="3">
    <location>
        <begin position="29"/>
        <end position="89"/>
    </location>
</feature>
<dbReference type="STRING" id="863227.GCA_000373005_00269"/>
<protein>
    <submittedName>
        <fullName evidence="4">TetR/AcrR family transcriptional regulator</fullName>
    </submittedName>
</protein>
<dbReference type="GO" id="GO:0003677">
    <property type="term" value="F:DNA binding"/>
    <property type="evidence" value="ECO:0007669"/>
    <property type="project" value="UniProtKB-UniRule"/>
</dbReference>
<dbReference type="Proteomes" id="UP000235777">
    <property type="component" value="Unassembled WGS sequence"/>
</dbReference>
<dbReference type="RefSeq" id="WP_018438766.1">
    <property type="nucleotide sequence ID" value="NZ_KB890164.1"/>
</dbReference>
<dbReference type="OrthoDB" id="2356263at2"/>
<evidence type="ECO:0000313" key="4">
    <source>
        <dbReference type="EMBL" id="PMS38037.1"/>
    </source>
</evidence>
<dbReference type="Pfam" id="PF17938">
    <property type="entry name" value="TetR_C_29"/>
    <property type="match status" value="1"/>
</dbReference>
<dbReference type="InterPro" id="IPR009057">
    <property type="entry name" value="Homeodomain-like_sf"/>
</dbReference>
<dbReference type="InterPro" id="IPR001647">
    <property type="entry name" value="HTH_TetR"/>
</dbReference>
<evidence type="ECO:0000313" key="5">
    <source>
        <dbReference type="Proteomes" id="UP000235777"/>
    </source>
</evidence>
<dbReference type="AlphaFoldDB" id="A0A2N7X8U5"/>
<dbReference type="PANTHER" id="PTHR30328:SF54">
    <property type="entry name" value="HTH-TYPE TRANSCRIPTIONAL REPRESSOR SCO4008"/>
    <property type="match status" value="1"/>
</dbReference>
<dbReference type="SUPFAM" id="SSF46689">
    <property type="entry name" value="Homeodomain-like"/>
    <property type="match status" value="1"/>
</dbReference>
<dbReference type="InterPro" id="IPR036271">
    <property type="entry name" value="Tet_transcr_reg_TetR-rel_C_sf"/>
</dbReference>
<evidence type="ECO:0000256" key="1">
    <source>
        <dbReference type="ARBA" id="ARBA00023125"/>
    </source>
</evidence>
<proteinExistence type="predicted"/>
<keyword evidence="5" id="KW-1185">Reference proteome</keyword>
<dbReference type="PANTHER" id="PTHR30328">
    <property type="entry name" value="TRANSCRIPTIONAL REPRESSOR"/>
    <property type="match status" value="1"/>
</dbReference>
<gene>
    <name evidence="4" type="ORF">C0Z20_04330</name>
</gene>
<dbReference type="PRINTS" id="PR00455">
    <property type="entry name" value="HTHTETR"/>
</dbReference>
<dbReference type="PROSITE" id="PS50977">
    <property type="entry name" value="HTH_TETR_2"/>
    <property type="match status" value="1"/>
</dbReference>
<feature type="DNA-binding region" description="H-T-H motif" evidence="2">
    <location>
        <begin position="52"/>
        <end position="71"/>
    </location>
</feature>
<reference evidence="4 5" key="1">
    <citation type="submission" date="2018-01" db="EMBL/GenBank/DDBJ databases">
        <title>Whole genome analyses suggest that Burkholderia sensu lato contains two further novel genera in the rhizoxinica-symbiotica group Mycetohabitans gen. nov., and Trinickia gen. nov.: implications for the evolution of diazotrophy and nodulation in the Burkholderiaceae.</title>
        <authorList>
            <person name="Estrada-de los Santos P."/>
            <person name="Palmer M."/>
            <person name="Chavez-Ramirez B."/>
            <person name="Beukes C."/>
            <person name="Steenkamp E.T."/>
            <person name="Hirsch A.M."/>
            <person name="Manyaka P."/>
            <person name="Maluk M."/>
            <person name="Lafos M."/>
            <person name="Crook M."/>
            <person name="Gross E."/>
            <person name="Simon M.F."/>
            <person name="Bueno dos Reis Junior F."/>
            <person name="Poole P.S."/>
            <person name="Venter S.N."/>
            <person name="James E.K."/>
        </authorList>
    </citation>
    <scope>NUCLEOTIDE SEQUENCE [LARGE SCALE GENOMIC DNA]</scope>
    <source>
        <strain evidence="4 5">JPY 581</strain>
    </source>
</reference>
<evidence type="ECO:0000259" key="3">
    <source>
        <dbReference type="PROSITE" id="PS50977"/>
    </source>
</evidence>
<evidence type="ECO:0000256" key="2">
    <source>
        <dbReference type="PROSITE-ProRule" id="PRU00335"/>
    </source>
</evidence>
<keyword evidence="1 2" id="KW-0238">DNA-binding</keyword>
<dbReference type="InterPro" id="IPR050109">
    <property type="entry name" value="HTH-type_TetR-like_transc_reg"/>
</dbReference>
<dbReference type="EMBL" id="PNYC01000002">
    <property type="protein sequence ID" value="PMS38037.1"/>
    <property type="molecule type" value="Genomic_DNA"/>
</dbReference>